<organism evidence="2 3">
    <name type="scientific">Ursus americanus</name>
    <name type="common">American black bear</name>
    <name type="synonym">Euarctos americanus</name>
    <dbReference type="NCBI Taxonomy" id="9643"/>
    <lineage>
        <taxon>Eukaryota</taxon>
        <taxon>Metazoa</taxon>
        <taxon>Chordata</taxon>
        <taxon>Craniata</taxon>
        <taxon>Vertebrata</taxon>
        <taxon>Euteleostomi</taxon>
        <taxon>Mammalia</taxon>
        <taxon>Eutheria</taxon>
        <taxon>Laurasiatheria</taxon>
        <taxon>Carnivora</taxon>
        <taxon>Caniformia</taxon>
        <taxon>Ursidae</taxon>
        <taxon>Ursus</taxon>
    </lineage>
</organism>
<dbReference type="Gene3D" id="1.10.238.10">
    <property type="entry name" value="EF-hand"/>
    <property type="match status" value="1"/>
</dbReference>
<evidence type="ECO:0000313" key="3">
    <source>
        <dbReference type="Proteomes" id="UP000291022"/>
    </source>
</evidence>
<evidence type="ECO:0000313" key="2">
    <source>
        <dbReference type="Ensembl" id="ENSUAMP00000020176.1"/>
    </source>
</evidence>
<keyword evidence="3" id="KW-1185">Reference proteome</keyword>
<dbReference type="InterPro" id="IPR011992">
    <property type="entry name" value="EF-hand-dom_pair"/>
</dbReference>
<dbReference type="Proteomes" id="UP000291022">
    <property type="component" value="Unassembled WGS sequence"/>
</dbReference>
<dbReference type="STRING" id="9643.ENSUAMP00000020176"/>
<protein>
    <recommendedName>
        <fullName evidence="1">S100/CaBP-9k-type calcium binding subdomain domain-containing protein</fullName>
    </recommendedName>
</protein>
<reference evidence="2" key="2">
    <citation type="submission" date="2025-08" db="UniProtKB">
        <authorList>
            <consortium name="Ensembl"/>
        </authorList>
    </citation>
    <scope>IDENTIFICATION</scope>
</reference>
<accession>A0A452RLZ5</accession>
<dbReference type="InterPro" id="IPR013787">
    <property type="entry name" value="S100_Ca-bd_sub"/>
</dbReference>
<dbReference type="AlphaFoldDB" id="A0A452RLZ5"/>
<reference evidence="2" key="3">
    <citation type="submission" date="2025-09" db="UniProtKB">
        <authorList>
            <consortium name="Ensembl"/>
        </authorList>
    </citation>
    <scope>IDENTIFICATION</scope>
</reference>
<dbReference type="SUPFAM" id="SSF47473">
    <property type="entry name" value="EF-hand"/>
    <property type="match status" value="1"/>
</dbReference>
<dbReference type="Ensembl" id="ENSUAMT00000022562.1">
    <property type="protein sequence ID" value="ENSUAMP00000020176.1"/>
    <property type="gene ID" value="ENSUAMG00000015925.1"/>
</dbReference>
<dbReference type="Pfam" id="PF01023">
    <property type="entry name" value="S_100"/>
    <property type="match status" value="1"/>
</dbReference>
<reference evidence="3" key="1">
    <citation type="submission" date="2016-06" db="EMBL/GenBank/DDBJ databases">
        <title>De novo assembly and RNA-Seq shows season-dependent expression and editing in black bear kidneys.</title>
        <authorList>
            <person name="Korstanje R."/>
            <person name="Srivastava A."/>
            <person name="Sarsani V.K."/>
            <person name="Sheehan S.M."/>
            <person name="Seger R.L."/>
            <person name="Barter M.E."/>
            <person name="Lindqvist C."/>
            <person name="Brody L.C."/>
            <person name="Mullikin J.C."/>
        </authorList>
    </citation>
    <scope>NUCLEOTIDE SEQUENCE [LARGE SCALE GENOMIC DNA]</scope>
</reference>
<feature type="domain" description="S100/CaBP-9k-type calcium binding subdomain" evidence="1">
    <location>
        <begin position="5"/>
        <end position="44"/>
    </location>
</feature>
<dbReference type="SMART" id="SM01394">
    <property type="entry name" value="S_100"/>
    <property type="match status" value="1"/>
</dbReference>
<name>A0A452RLZ5_URSAM</name>
<sequence>MLSEIEHAMETMTFMFRKSARDKVYLTKDDLRALMEKQFPGFLEIEKTLWLWKNNEGHGPVPRWQSRLPELLFTIACNEYSVVDMKQKRKK</sequence>
<evidence type="ECO:0000259" key="1">
    <source>
        <dbReference type="SMART" id="SM01394"/>
    </source>
</evidence>
<proteinExistence type="predicted"/>
<dbReference type="GeneTree" id="ENSGT00960000189903"/>